<keyword evidence="2 4" id="KW-0238">DNA-binding</keyword>
<keyword evidence="3" id="KW-0804">Transcription</keyword>
<dbReference type="InterPro" id="IPR050109">
    <property type="entry name" value="HTH-type_TetR-like_transc_reg"/>
</dbReference>
<name>A0A2S0MLX9_9RHOB</name>
<dbReference type="PROSITE" id="PS01081">
    <property type="entry name" value="HTH_TETR_1"/>
    <property type="match status" value="1"/>
</dbReference>
<sequence length="215" mass="23185">MTDKGPSMTTPASADVRCEILRAAATLFAAGGVSATSLDQIAAELGATKGKIYYHFGSKAELQTEVCKYSVRLMHMAVAPGFHAPGPPGDRLRRMARAHVLAMMCNRPYHRVVVQTYMGGSTSGASGTERAFLDDLIQMTDAYAAMFREVLAQGMEDGSMRRQNLSITLNSVLMMLNAPVFWYHPRPDETEAERNGIAEQVADMALGAVLSPAPG</sequence>
<keyword evidence="7" id="KW-1185">Reference proteome</keyword>
<dbReference type="PANTHER" id="PTHR30055:SF234">
    <property type="entry name" value="HTH-TYPE TRANSCRIPTIONAL REGULATOR BETI"/>
    <property type="match status" value="1"/>
</dbReference>
<proteinExistence type="predicted"/>
<dbReference type="SUPFAM" id="SSF46689">
    <property type="entry name" value="Homeodomain-like"/>
    <property type="match status" value="1"/>
</dbReference>
<dbReference type="KEGG" id="thas:C6Y53_03725"/>
<dbReference type="Gene3D" id="1.10.10.60">
    <property type="entry name" value="Homeodomain-like"/>
    <property type="match status" value="1"/>
</dbReference>
<evidence type="ECO:0000256" key="2">
    <source>
        <dbReference type="ARBA" id="ARBA00023125"/>
    </source>
</evidence>
<feature type="DNA-binding region" description="H-T-H motif" evidence="4">
    <location>
        <begin position="37"/>
        <end position="56"/>
    </location>
</feature>
<evidence type="ECO:0000256" key="4">
    <source>
        <dbReference type="PROSITE-ProRule" id="PRU00335"/>
    </source>
</evidence>
<dbReference type="PRINTS" id="PR00455">
    <property type="entry name" value="HTHTETR"/>
</dbReference>
<protein>
    <submittedName>
        <fullName evidence="6">TetR/AcrR family transcriptional regulator</fullName>
    </submittedName>
</protein>
<dbReference type="InterPro" id="IPR001647">
    <property type="entry name" value="HTH_TetR"/>
</dbReference>
<gene>
    <name evidence="6" type="ORF">C6Y53_03725</name>
</gene>
<dbReference type="PANTHER" id="PTHR30055">
    <property type="entry name" value="HTH-TYPE TRANSCRIPTIONAL REGULATOR RUTR"/>
    <property type="match status" value="1"/>
</dbReference>
<dbReference type="GO" id="GO:0000976">
    <property type="term" value="F:transcription cis-regulatory region binding"/>
    <property type="evidence" value="ECO:0007669"/>
    <property type="project" value="TreeGrafter"/>
</dbReference>
<evidence type="ECO:0000256" key="1">
    <source>
        <dbReference type="ARBA" id="ARBA00023015"/>
    </source>
</evidence>
<dbReference type="InterPro" id="IPR009057">
    <property type="entry name" value="Homeodomain-like_sf"/>
</dbReference>
<feature type="domain" description="HTH tetR-type" evidence="5">
    <location>
        <begin position="14"/>
        <end position="74"/>
    </location>
</feature>
<organism evidence="6 7">
    <name type="scientific">Pukyongiella litopenaei</name>
    <dbReference type="NCBI Taxonomy" id="2605946"/>
    <lineage>
        <taxon>Bacteria</taxon>
        <taxon>Pseudomonadati</taxon>
        <taxon>Pseudomonadota</taxon>
        <taxon>Alphaproteobacteria</taxon>
        <taxon>Rhodobacterales</taxon>
        <taxon>Paracoccaceae</taxon>
        <taxon>Pukyongiella</taxon>
    </lineage>
</organism>
<reference evidence="7" key="1">
    <citation type="submission" date="2018-03" db="EMBL/GenBank/DDBJ databases">
        <title>Genomic analysis of the strain SH-1 isolated from shrimp intestine.</title>
        <authorList>
            <person name="Kim Y.-S."/>
            <person name="Kim S.-E."/>
            <person name="Kim K.-H."/>
        </authorList>
    </citation>
    <scope>NUCLEOTIDE SEQUENCE [LARGE SCALE GENOMIC DNA]</scope>
    <source>
        <strain evidence="7">SH-1</strain>
    </source>
</reference>
<dbReference type="GO" id="GO:0003700">
    <property type="term" value="F:DNA-binding transcription factor activity"/>
    <property type="evidence" value="ECO:0007669"/>
    <property type="project" value="TreeGrafter"/>
</dbReference>
<dbReference type="PROSITE" id="PS50977">
    <property type="entry name" value="HTH_TETR_2"/>
    <property type="match status" value="1"/>
</dbReference>
<accession>A0A2S0MLX9</accession>
<dbReference type="AlphaFoldDB" id="A0A2S0MLX9"/>
<keyword evidence="1" id="KW-0805">Transcription regulation</keyword>
<dbReference type="SUPFAM" id="SSF48498">
    <property type="entry name" value="Tetracyclin repressor-like, C-terminal domain"/>
    <property type="match status" value="1"/>
</dbReference>
<dbReference type="EMBL" id="CP027665">
    <property type="protein sequence ID" value="AVO36888.1"/>
    <property type="molecule type" value="Genomic_DNA"/>
</dbReference>
<dbReference type="Proteomes" id="UP000237655">
    <property type="component" value="Chromosome"/>
</dbReference>
<evidence type="ECO:0000259" key="5">
    <source>
        <dbReference type="PROSITE" id="PS50977"/>
    </source>
</evidence>
<dbReference type="Pfam" id="PF17932">
    <property type="entry name" value="TetR_C_24"/>
    <property type="match status" value="1"/>
</dbReference>
<dbReference type="Gene3D" id="1.10.357.10">
    <property type="entry name" value="Tetracycline Repressor, domain 2"/>
    <property type="match status" value="1"/>
</dbReference>
<dbReference type="InterPro" id="IPR036271">
    <property type="entry name" value="Tet_transcr_reg_TetR-rel_C_sf"/>
</dbReference>
<dbReference type="InterPro" id="IPR041490">
    <property type="entry name" value="KstR2_TetR_C"/>
</dbReference>
<evidence type="ECO:0000313" key="6">
    <source>
        <dbReference type="EMBL" id="AVO36888.1"/>
    </source>
</evidence>
<dbReference type="Pfam" id="PF00440">
    <property type="entry name" value="TetR_N"/>
    <property type="match status" value="1"/>
</dbReference>
<evidence type="ECO:0000256" key="3">
    <source>
        <dbReference type="ARBA" id="ARBA00023163"/>
    </source>
</evidence>
<evidence type="ECO:0000313" key="7">
    <source>
        <dbReference type="Proteomes" id="UP000237655"/>
    </source>
</evidence>
<dbReference type="InterPro" id="IPR023772">
    <property type="entry name" value="DNA-bd_HTH_TetR-type_CS"/>
</dbReference>